<organism evidence="5 6">
    <name type="scientific">Acanthoscelides obtectus</name>
    <name type="common">Bean weevil</name>
    <name type="synonym">Bruchus obtectus</name>
    <dbReference type="NCBI Taxonomy" id="200917"/>
    <lineage>
        <taxon>Eukaryota</taxon>
        <taxon>Metazoa</taxon>
        <taxon>Ecdysozoa</taxon>
        <taxon>Arthropoda</taxon>
        <taxon>Hexapoda</taxon>
        <taxon>Insecta</taxon>
        <taxon>Pterygota</taxon>
        <taxon>Neoptera</taxon>
        <taxon>Endopterygota</taxon>
        <taxon>Coleoptera</taxon>
        <taxon>Polyphaga</taxon>
        <taxon>Cucujiformia</taxon>
        <taxon>Chrysomeloidea</taxon>
        <taxon>Chrysomelidae</taxon>
        <taxon>Bruchinae</taxon>
        <taxon>Bruchini</taxon>
        <taxon>Acanthoscelides</taxon>
    </lineage>
</organism>
<feature type="signal peptide" evidence="3">
    <location>
        <begin position="1"/>
        <end position="25"/>
    </location>
</feature>
<keyword evidence="3" id="KW-0732">Signal</keyword>
<evidence type="ECO:0000313" key="6">
    <source>
        <dbReference type="Proteomes" id="UP001152888"/>
    </source>
</evidence>
<feature type="domain" description="SCP" evidence="4">
    <location>
        <begin position="61"/>
        <end position="176"/>
    </location>
</feature>
<evidence type="ECO:0000259" key="4">
    <source>
        <dbReference type="SMART" id="SM00198"/>
    </source>
</evidence>
<sequence>MKTPMRCLCLCIPLLLLLNVNSINGNCHAQWPTCGTEENVVCKTKYGKPVPHCKIIRATPEFRETIVDSHNFYRNHVATGNETRGAFRPIADMRTISYDSYLEFTAQCQASRCNYDHDADCYATKNFTDVGQNLNGRVIEEDTNFTFSSVEETRSMVSQWYNMMICNYGPRGLRVTKPIGKFGRPCSRCPEKPEKLSCNEVYEGLCGEVDKSHYNLTISRAAQVVDNNMCSWLTKMCFATSFSLNIWFSDLTNWIS</sequence>
<comment type="caution">
    <text evidence="5">The sequence shown here is derived from an EMBL/GenBank/DDBJ whole genome shotgun (WGS) entry which is preliminary data.</text>
</comment>
<dbReference type="SUPFAM" id="SSF55797">
    <property type="entry name" value="PR-1-like"/>
    <property type="match status" value="1"/>
</dbReference>
<dbReference type="EMBL" id="CAKOFQ010006730">
    <property type="protein sequence ID" value="CAH1966043.1"/>
    <property type="molecule type" value="Genomic_DNA"/>
</dbReference>
<accession>A0A9P0P1J5</accession>
<protein>
    <recommendedName>
        <fullName evidence="4">SCP domain-containing protein</fullName>
    </recommendedName>
</protein>
<dbReference type="Pfam" id="PF00188">
    <property type="entry name" value="CAP"/>
    <property type="match status" value="1"/>
</dbReference>
<feature type="chain" id="PRO_5040397078" description="SCP domain-containing protein" evidence="3">
    <location>
        <begin position="26"/>
        <end position="256"/>
    </location>
</feature>
<reference evidence="5" key="1">
    <citation type="submission" date="2022-03" db="EMBL/GenBank/DDBJ databases">
        <authorList>
            <person name="Sayadi A."/>
        </authorList>
    </citation>
    <scope>NUCLEOTIDE SEQUENCE</scope>
</reference>
<dbReference type="InterPro" id="IPR035940">
    <property type="entry name" value="CAP_sf"/>
</dbReference>
<dbReference type="Proteomes" id="UP001152888">
    <property type="component" value="Unassembled WGS sequence"/>
</dbReference>
<evidence type="ECO:0000256" key="1">
    <source>
        <dbReference type="ARBA" id="ARBA00004613"/>
    </source>
</evidence>
<evidence type="ECO:0000313" key="5">
    <source>
        <dbReference type="EMBL" id="CAH1966043.1"/>
    </source>
</evidence>
<evidence type="ECO:0000256" key="2">
    <source>
        <dbReference type="ARBA" id="ARBA00022525"/>
    </source>
</evidence>
<proteinExistence type="predicted"/>
<comment type="subcellular location">
    <subcellularLocation>
        <location evidence="1">Secreted</location>
    </subcellularLocation>
</comment>
<dbReference type="AlphaFoldDB" id="A0A9P0P1J5"/>
<dbReference type="InterPro" id="IPR014044">
    <property type="entry name" value="CAP_dom"/>
</dbReference>
<dbReference type="CDD" id="cd05380">
    <property type="entry name" value="CAP_euk"/>
    <property type="match status" value="1"/>
</dbReference>
<name>A0A9P0P1J5_ACAOB</name>
<evidence type="ECO:0000256" key="3">
    <source>
        <dbReference type="SAM" id="SignalP"/>
    </source>
</evidence>
<keyword evidence="2" id="KW-0964">Secreted</keyword>
<keyword evidence="6" id="KW-1185">Reference proteome</keyword>
<dbReference type="OrthoDB" id="414826at2759"/>
<gene>
    <name evidence="5" type="ORF">ACAOBT_LOCUS6631</name>
</gene>
<dbReference type="Gene3D" id="3.40.33.10">
    <property type="entry name" value="CAP"/>
    <property type="match status" value="2"/>
</dbReference>
<dbReference type="GO" id="GO:0005576">
    <property type="term" value="C:extracellular region"/>
    <property type="evidence" value="ECO:0007669"/>
    <property type="project" value="UniProtKB-SubCell"/>
</dbReference>
<dbReference type="SMART" id="SM00198">
    <property type="entry name" value="SCP"/>
    <property type="match status" value="1"/>
</dbReference>